<comment type="caution">
    <text evidence="3">The sequence shown here is derived from an EMBL/GenBank/DDBJ whole genome shotgun (WGS) entry which is preliminary data.</text>
</comment>
<evidence type="ECO:0000259" key="2">
    <source>
        <dbReference type="Pfam" id="PF00078"/>
    </source>
</evidence>
<evidence type="ECO:0000256" key="1">
    <source>
        <dbReference type="SAM" id="MobiDB-lite"/>
    </source>
</evidence>
<evidence type="ECO:0000313" key="4">
    <source>
        <dbReference type="Proteomes" id="UP000024635"/>
    </source>
</evidence>
<sequence length="117" mass="13259">MKSKETVKDIPGQHGFQKGKSTITAIPNDWTANSDQGNSTDVVFLDSCEAFDKVPHGKLLHKLDIVGINPRITEWIRAFLSEWEIPLSTEKTKFMHIGSNNSCHDYDIRETPDKFGR</sequence>
<feature type="domain" description="Reverse transcriptase" evidence="2">
    <location>
        <begin position="9"/>
        <end position="102"/>
    </location>
</feature>
<keyword evidence="4" id="KW-1185">Reference proteome</keyword>
<feature type="region of interest" description="Disordered" evidence="1">
    <location>
        <begin position="1"/>
        <end position="20"/>
    </location>
</feature>
<gene>
    <name evidence="3" type="primary">Acey_s0039.g164</name>
    <name evidence="3" type="ORF">Y032_0039g164</name>
</gene>
<dbReference type="Pfam" id="PF00078">
    <property type="entry name" value="RVT_1"/>
    <property type="match status" value="1"/>
</dbReference>
<accession>A0A016UHF3</accession>
<reference evidence="4" key="1">
    <citation type="journal article" date="2015" name="Nat. Genet.">
        <title>The genome and transcriptome of the zoonotic hookworm Ancylostoma ceylanicum identify infection-specific gene families.</title>
        <authorList>
            <person name="Schwarz E.M."/>
            <person name="Hu Y."/>
            <person name="Antoshechkin I."/>
            <person name="Miller M.M."/>
            <person name="Sternberg P.W."/>
            <person name="Aroian R.V."/>
        </authorList>
    </citation>
    <scope>NUCLEOTIDE SEQUENCE</scope>
    <source>
        <strain evidence="4">HY135</strain>
    </source>
</reference>
<dbReference type="AlphaFoldDB" id="A0A016UHF3"/>
<dbReference type="OrthoDB" id="411871at2759"/>
<name>A0A016UHF3_9BILA</name>
<proteinExistence type="predicted"/>
<dbReference type="Proteomes" id="UP000024635">
    <property type="component" value="Unassembled WGS sequence"/>
</dbReference>
<dbReference type="STRING" id="53326.A0A016UHF3"/>
<organism evidence="3 4">
    <name type="scientific">Ancylostoma ceylanicum</name>
    <dbReference type="NCBI Taxonomy" id="53326"/>
    <lineage>
        <taxon>Eukaryota</taxon>
        <taxon>Metazoa</taxon>
        <taxon>Ecdysozoa</taxon>
        <taxon>Nematoda</taxon>
        <taxon>Chromadorea</taxon>
        <taxon>Rhabditida</taxon>
        <taxon>Rhabditina</taxon>
        <taxon>Rhabditomorpha</taxon>
        <taxon>Strongyloidea</taxon>
        <taxon>Ancylostomatidae</taxon>
        <taxon>Ancylostomatinae</taxon>
        <taxon>Ancylostoma</taxon>
    </lineage>
</organism>
<dbReference type="EMBL" id="JARK01001375">
    <property type="protein sequence ID" value="EYC14799.1"/>
    <property type="molecule type" value="Genomic_DNA"/>
</dbReference>
<dbReference type="InterPro" id="IPR000477">
    <property type="entry name" value="RT_dom"/>
</dbReference>
<protein>
    <recommendedName>
        <fullName evidence="2">Reverse transcriptase domain-containing protein</fullName>
    </recommendedName>
</protein>
<evidence type="ECO:0000313" key="3">
    <source>
        <dbReference type="EMBL" id="EYC14799.1"/>
    </source>
</evidence>